<evidence type="ECO:0000256" key="5">
    <source>
        <dbReference type="SAM" id="MobiDB-lite"/>
    </source>
</evidence>
<evidence type="ECO:0000259" key="6">
    <source>
        <dbReference type="SMART" id="SM01155"/>
    </source>
</evidence>
<comment type="similarity">
    <text evidence="3">Belongs to the mitochondrion-specific ribosomal protein mS38 family.</text>
</comment>
<dbReference type="EMBL" id="JAQIZT010000012">
    <property type="protein sequence ID" value="KAJ6978330.1"/>
    <property type="molecule type" value="Genomic_DNA"/>
</dbReference>
<dbReference type="Proteomes" id="UP001164929">
    <property type="component" value="Chromosome 12"/>
</dbReference>
<evidence type="ECO:0000313" key="7">
    <source>
        <dbReference type="EMBL" id="KAJ6978330.1"/>
    </source>
</evidence>
<feature type="domain" description="Ribosomal protein mS38 C-terminal" evidence="6">
    <location>
        <begin position="12"/>
        <end position="45"/>
    </location>
</feature>
<protein>
    <recommendedName>
        <fullName evidence="4">Small ribosomal subunit protein mS38</fullName>
    </recommendedName>
</protein>
<comment type="caution">
    <text evidence="7">The sequence shown here is derived from an EMBL/GenBank/DDBJ whole genome shotgun (WGS) entry which is preliminary data.</text>
</comment>
<dbReference type="PANTHER" id="PTHR32035:SF3">
    <property type="entry name" value="SMALL RIBOSOMAL SUBUNIT PROTEIN MS38"/>
    <property type="match status" value="1"/>
</dbReference>
<evidence type="ECO:0000256" key="1">
    <source>
        <dbReference type="ARBA" id="ARBA00004173"/>
    </source>
</evidence>
<dbReference type="Pfam" id="PF08213">
    <property type="entry name" value="COX24_C"/>
    <property type="match status" value="1"/>
</dbReference>
<evidence type="ECO:0000256" key="2">
    <source>
        <dbReference type="ARBA" id="ARBA00023128"/>
    </source>
</evidence>
<sequence length="98" mass="11433">MEEDVDDSRTLWADSVKKKRKKKMNKHKYQKLRKRLGRNKAKHKNEKDTVLGGHKSSVTFVVNSLSISVHCRKQVMLPDRVLKTVFAFIKTPKLLSDQ</sequence>
<proteinExistence type="inferred from homology"/>
<name>A0AAD6M456_9ROSI</name>
<feature type="compositionally biased region" description="Basic residues" evidence="5">
    <location>
        <begin position="17"/>
        <end position="44"/>
    </location>
</feature>
<dbReference type="PANTHER" id="PTHR32035">
    <property type="entry name" value="AURORA KINASE A-INTERACTING PROTEIN"/>
    <property type="match status" value="1"/>
</dbReference>
<dbReference type="InterPro" id="IPR013177">
    <property type="entry name" value="Ribosomal_mS38_C"/>
</dbReference>
<gene>
    <name evidence="7" type="ORF">NC653_030032</name>
</gene>
<dbReference type="GO" id="GO:0005739">
    <property type="term" value="C:mitochondrion"/>
    <property type="evidence" value="ECO:0007669"/>
    <property type="project" value="UniProtKB-SubCell"/>
</dbReference>
<evidence type="ECO:0000256" key="4">
    <source>
        <dbReference type="ARBA" id="ARBA00035682"/>
    </source>
</evidence>
<keyword evidence="2" id="KW-0496">Mitochondrion</keyword>
<dbReference type="SMART" id="SM01155">
    <property type="entry name" value="DUF1713"/>
    <property type="match status" value="1"/>
</dbReference>
<reference evidence="7" key="1">
    <citation type="journal article" date="2023" name="Mol. Ecol. Resour.">
        <title>Chromosome-level genome assembly of a triploid poplar Populus alba 'Berolinensis'.</title>
        <authorList>
            <person name="Chen S."/>
            <person name="Yu Y."/>
            <person name="Wang X."/>
            <person name="Wang S."/>
            <person name="Zhang T."/>
            <person name="Zhou Y."/>
            <person name="He R."/>
            <person name="Meng N."/>
            <person name="Wang Y."/>
            <person name="Liu W."/>
            <person name="Liu Z."/>
            <person name="Liu J."/>
            <person name="Guo Q."/>
            <person name="Huang H."/>
            <person name="Sederoff R.R."/>
            <person name="Wang G."/>
            <person name="Qu G."/>
            <person name="Chen S."/>
        </authorList>
    </citation>
    <scope>NUCLEOTIDE SEQUENCE</scope>
    <source>
        <strain evidence="7">SC-2020</strain>
    </source>
</reference>
<evidence type="ECO:0000313" key="8">
    <source>
        <dbReference type="Proteomes" id="UP001164929"/>
    </source>
</evidence>
<comment type="subcellular location">
    <subcellularLocation>
        <location evidence="1">Mitochondrion</location>
    </subcellularLocation>
</comment>
<evidence type="ECO:0000256" key="3">
    <source>
        <dbReference type="ARBA" id="ARBA00035647"/>
    </source>
</evidence>
<organism evidence="7 8">
    <name type="scientific">Populus alba x Populus x berolinensis</name>
    <dbReference type="NCBI Taxonomy" id="444605"/>
    <lineage>
        <taxon>Eukaryota</taxon>
        <taxon>Viridiplantae</taxon>
        <taxon>Streptophyta</taxon>
        <taxon>Embryophyta</taxon>
        <taxon>Tracheophyta</taxon>
        <taxon>Spermatophyta</taxon>
        <taxon>Magnoliopsida</taxon>
        <taxon>eudicotyledons</taxon>
        <taxon>Gunneridae</taxon>
        <taxon>Pentapetalae</taxon>
        <taxon>rosids</taxon>
        <taxon>fabids</taxon>
        <taxon>Malpighiales</taxon>
        <taxon>Salicaceae</taxon>
        <taxon>Saliceae</taxon>
        <taxon>Populus</taxon>
    </lineage>
</organism>
<feature type="region of interest" description="Disordered" evidence="5">
    <location>
        <begin position="17"/>
        <end position="50"/>
    </location>
</feature>
<dbReference type="AlphaFoldDB" id="A0AAD6M456"/>
<accession>A0AAD6M456</accession>
<keyword evidence="8" id="KW-1185">Reference proteome</keyword>